<evidence type="ECO:0000256" key="6">
    <source>
        <dbReference type="SAM" id="Phobius"/>
    </source>
</evidence>
<feature type="transmembrane region" description="Helical" evidence="6">
    <location>
        <begin position="120"/>
        <end position="140"/>
    </location>
</feature>
<evidence type="ECO:0000313" key="9">
    <source>
        <dbReference type="Proteomes" id="UP000283841"/>
    </source>
</evidence>
<dbReference type="Proteomes" id="UP000283841">
    <property type="component" value="Unassembled WGS sequence"/>
</dbReference>
<comment type="subcellular location">
    <subcellularLocation>
        <location evidence="1">Membrane</location>
        <topology evidence="1">Multi-pass membrane protein</topology>
    </subcellularLocation>
</comment>
<feature type="transmembrane region" description="Helical" evidence="6">
    <location>
        <begin position="21"/>
        <end position="39"/>
    </location>
</feature>
<evidence type="ECO:0000256" key="2">
    <source>
        <dbReference type="ARBA" id="ARBA00022448"/>
    </source>
</evidence>
<feature type="transmembrane region" description="Helical" evidence="6">
    <location>
        <begin position="91"/>
        <end position="108"/>
    </location>
</feature>
<dbReference type="Pfam" id="PF07690">
    <property type="entry name" value="MFS_1"/>
    <property type="match status" value="1"/>
</dbReference>
<dbReference type="SUPFAM" id="SSF103473">
    <property type="entry name" value="MFS general substrate transporter"/>
    <property type="match status" value="1"/>
</dbReference>
<comment type="caution">
    <text evidence="8">The sequence shown here is derived from an EMBL/GenBank/DDBJ whole genome shotgun (WGS) entry which is preliminary data.</text>
</comment>
<evidence type="ECO:0000256" key="1">
    <source>
        <dbReference type="ARBA" id="ARBA00004141"/>
    </source>
</evidence>
<dbReference type="PANTHER" id="PTHR23504:SF2">
    <property type="entry name" value="TRANSPORTER, PUTATIVE (AFU_ORTHOLOGUE AFUA_8G04150)-RELATED"/>
    <property type="match status" value="1"/>
</dbReference>
<feature type="transmembrane region" description="Helical" evidence="6">
    <location>
        <begin position="152"/>
        <end position="171"/>
    </location>
</feature>
<accession>A0A443HUL5</accession>
<evidence type="ECO:0000259" key="7">
    <source>
        <dbReference type="PROSITE" id="PS50850"/>
    </source>
</evidence>
<evidence type="ECO:0000256" key="5">
    <source>
        <dbReference type="ARBA" id="ARBA00023136"/>
    </source>
</evidence>
<evidence type="ECO:0000313" key="8">
    <source>
        <dbReference type="EMBL" id="RWQ95444.1"/>
    </source>
</evidence>
<dbReference type="GO" id="GO:0022857">
    <property type="term" value="F:transmembrane transporter activity"/>
    <property type="evidence" value="ECO:0007669"/>
    <property type="project" value="InterPro"/>
</dbReference>
<sequence>MVLTRQARPTPSDDSFPTIQLFLLAICRVAEPIALTSIFPYSWVMVKDFHMGDPSDASFYAGILVAAFSAAEALTGMFWGGLSDRVGRKPVLLFGCVGTMISLLVVGFSKNFAMALTGRIVGGLLNGNIGVIQTMVGELVKRPEHEPRAYAVMPFVWSIGTIIGPAIGGLLAKPAEGFPSVFSPDGLFGEFPFLLPNLVCSVLLLLSIIGGLLFLQETHPDMQPWSIPEELDKSTAETPLLPPYGATANASADLRAESYGTFNQVDMHEDEQWQVRADGPMTPTSPSPKVKVFSGRVAMLVVALGIFTYHSMTYDHLLPIFLQDENPLNVSAISRSFLSIPGGVGLSTRTVGLIMSVDGVIALVIQSLVFPPLAERLGVWKTFVFVTVMHPIAYFIVPFLVFLPQDLLFPGIYTCLIIRNFLSIIAYPLLLILIKQASPSPSVLGRINGLAASAGAACRMIAPPIAGFLYSAGTEIGLTAIAWWASSLVALIGAFQLWFIERKKHVTVTVTAATPCLAAATRSSVEAQSQKDIVHIMVSERVRSDSEASSTNEV</sequence>
<dbReference type="Gene3D" id="1.20.1250.20">
    <property type="entry name" value="MFS general substrate transporter like domains"/>
    <property type="match status" value="1"/>
</dbReference>
<feature type="domain" description="Major facilitator superfamily (MFS) profile" evidence="7">
    <location>
        <begin position="20"/>
        <end position="505"/>
    </location>
</feature>
<feature type="transmembrane region" description="Helical" evidence="6">
    <location>
        <begin position="293"/>
        <end position="312"/>
    </location>
</feature>
<dbReference type="CDD" id="cd17330">
    <property type="entry name" value="MFS_SLC46_TetA_like"/>
    <property type="match status" value="1"/>
</dbReference>
<keyword evidence="4 6" id="KW-1133">Transmembrane helix</keyword>
<dbReference type="VEuPathDB" id="FungiDB:C8Q69DRAFT_254628"/>
<dbReference type="PROSITE" id="PS50850">
    <property type="entry name" value="MFS"/>
    <property type="match status" value="1"/>
</dbReference>
<proteinExistence type="predicted"/>
<gene>
    <name evidence="8" type="ORF">C8Q69DRAFT_254628</name>
</gene>
<protein>
    <submittedName>
        <fullName evidence="8">Major facilitator superfamily domain-containing protein</fullName>
    </submittedName>
</protein>
<evidence type="ECO:0000256" key="3">
    <source>
        <dbReference type="ARBA" id="ARBA00022692"/>
    </source>
</evidence>
<dbReference type="GO" id="GO:0016020">
    <property type="term" value="C:membrane"/>
    <property type="evidence" value="ECO:0007669"/>
    <property type="project" value="UniProtKB-SubCell"/>
</dbReference>
<feature type="transmembrane region" description="Helical" evidence="6">
    <location>
        <begin position="191"/>
        <end position="215"/>
    </location>
</feature>
<feature type="transmembrane region" description="Helical" evidence="6">
    <location>
        <begin position="481"/>
        <end position="500"/>
    </location>
</feature>
<dbReference type="GeneID" id="39595882"/>
<evidence type="ECO:0000256" key="4">
    <source>
        <dbReference type="ARBA" id="ARBA00022989"/>
    </source>
</evidence>
<dbReference type="PANTHER" id="PTHR23504">
    <property type="entry name" value="MAJOR FACILITATOR SUPERFAMILY DOMAIN-CONTAINING PROTEIN 10"/>
    <property type="match status" value="1"/>
</dbReference>
<feature type="transmembrane region" description="Helical" evidence="6">
    <location>
        <begin position="407"/>
        <end position="434"/>
    </location>
</feature>
<feature type="transmembrane region" description="Helical" evidence="6">
    <location>
        <begin position="446"/>
        <end position="469"/>
    </location>
</feature>
<keyword evidence="2" id="KW-0813">Transport</keyword>
<keyword evidence="9" id="KW-1185">Reference proteome</keyword>
<dbReference type="InterPro" id="IPR011701">
    <property type="entry name" value="MFS"/>
</dbReference>
<feature type="transmembrane region" description="Helical" evidence="6">
    <location>
        <begin position="59"/>
        <end position="79"/>
    </location>
</feature>
<dbReference type="AlphaFoldDB" id="A0A443HUL5"/>
<keyword evidence="3 6" id="KW-0812">Transmembrane</keyword>
<name>A0A443HUL5_BYSSP</name>
<dbReference type="RefSeq" id="XP_028485089.1">
    <property type="nucleotide sequence ID" value="XM_028626605.1"/>
</dbReference>
<dbReference type="InterPro" id="IPR020846">
    <property type="entry name" value="MFS_dom"/>
</dbReference>
<dbReference type="InterPro" id="IPR036259">
    <property type="entry name" value="MFS_trans_sf"/>
</dbReference>
<dbReference type="EMBL" id="RCNU01000005">
    <property type="protein sequence ID" value="RWQ95444.1"/>
    <property type="molecule type" value="Genomic_DNA"/>
</dbReference>
<keyword evidence="5 6" id="KW-0472">Membrane</keyword>
<feature type="transmembrane region" description="Helical" evidence="6">
    <location>
        <begin position="382"/>
        <end position="401"/>
    </location>
</feature>
<feature type="transmembrane region" description="Helical" evidence="6">
    <location>
        <begin position="351"/>
        <end position="370"/>
    </location>
</feature>
<reference evidence="8 9" key="1">
    <citation type="journal article" date="2018" name="Front. Microbiol.">
        <title>Genomic and genetic insights into a cosmopolitan fungus, Paecilomyces variotii (Eurotiales).</title>
        <authorList>
            <person name="Urquhart A.S."/>
            <person name="Mondo S.J."/>
            <person name="Makela M.R."/>
            <person name="Hane J.K."/>
            <person name="Wiebenga A."/>
            <person name="He G."/>
            <person name="Mihaltcheva S."/>
            <person name="Pangilinan J."/>
            <person name="Lipzen A."/>
            <person name="Barry K."/>
            <person name="de Vries R.P."/>
            <person name="Grigoriev I.V."/>
            <person name="Idnurm A."/>
        </authorList>
    </citation>
    <scope>NUCLEOTIDE SEQUENCE [LARGE SCALE GENOMIC DNA]</scope>
    <source>
        <strain evidence="8 9">CBS 101075</strain>
    </source>
</reference>
<organism evidence="8 9">
    <name type="scientific">Byssochlamys spectabilis</name>
    <name type="common">Paecilomyces variotii</name>
    <dbReference type="NCBI Taxonomy" id="264951"/>
    <lineage>
        <taxon>Eukaryota</taxon>
        <taxon>Fungi</taxon>
        <taxon>Dikarya</taxon>
        <taxon>Ascomycota</taxon>
        <taxon>Pezizomycotina</taxon>
        <taxon>Eurotiomycetes</taxon>
        <taxon>Eurotiomycetidae</taxon>
        <taxon>Eurotiales</taxon>
        <taxon>Thermoascaceae</taxon>
        <taxon>Paecilomyces</taxon>
    </lineage>
</organism>